<name>A0ACB9P5V7_9MYRT</name>
<reference evidence="2" key="1">
    <citation type="journal article" date="2023" name="Front. Plant Sci.">
        <title>Chromosomal-level genome assembly of Melastoma candidum provides insights into trichome evolution.</title>
        <authorList>
            <person name="Zhong Y."/>
            <person name="Wu W."/>
            <person name="Sun C."/>
            <person name="Zou P."/>
            <person name="Liu Y."/>
            <person name="Dai S."/>
            <person name="Zhou R."/>
        </authorList>
    </citation>
    <scope>NUCLEOTIDE SEQUENCE [LARGE SCALE GENOMIC DNA]</scope>
</reference>
<keyword evidence="2" id="KW-1185">Reference proteome</keyword>
<comment type="caution">
    <text evidence="1">The sequence shown here is derived from an EMBL/GenBank/DDBJ whole genome shotgun (WGS) entry which is preliminary data.</text>
</comment>
<protein>
    <submittedName>
        <fullName evidence="1">Uncharacterized protein</fullName>
    </submittedName>
</protein>
<dbReference type="EMBL" id="CM042886">
    <property type="protein sequence ID" value="KAI4343254.1"/>
    <property type="molecule type" value="Genomic_DNA"/>
</dbReference>
<evidence type="ECO:0000313" key="2">
    <source>
        <dbReference type="Proteomes" id="UP001057402"/>
    </source>
</evidence>
<accession>A0ACB9P5V7</accession>
<dbReference type="Proteomes" id="UP001057402">
    <property type="component" value="Chromosome 7"/>
</dbReference>
<gene>
    <name evidence="1" type="ORF">MLD38_027782</name>
</gene>
<sequence length="199" mass="22830">MRYDNLRSVAGRIQTVVGDVVMQGERIQALLSWRDPRATATFIIFCLISTVTLCVTPSRLLYRLPTAVLLLVLIFLWSSTTTIISGNIIHLELHRSWIAHSKERSCSGREIFVYHLPLKFNKDLRAQCNDMVSWMDLCNHMVNGGLGQPMPRVGNHWYQTHQYSLEPIFLSRALNHPCRVHNANQAKLFYVPYYAALTS</sequence>
<organism evidence="1 2">
    <name type="scientific">Melastoma candidum</name>
    <dbReference type="NCBI Taxonomy" id="119954"/>
    <lineage>
        <taxon>Eukaryota</taxon>
        <taxon>Viridiplantae</taxon>
        <taxon>Streptophyta</taxon>
        <taxon>Embryophyta</taxon>
        <taxon>Tracheophyta</taxon>
        <taxon>Spermatophyta</taxon>
        <taxon>Magnoliopsida</taxon>
        <taxon>eudicotyledons</taxon>
        <taxon>Gunneridae</taxon>
        <taxon>Pentapetalae</taxon>
        <taxon>rosids</taxon>
        <taxon>malvids</taxon>
        <taxon>Myrtales</taxon>
        <taxon>Melastomataceae</taxon>
        <taxon>Melastomatoideae</taxon>
        <taxon>Melastomateae</taxon>
        <taxon>Melastoma</taxon>
    </lineage>
</organism>
<evidence type="ECO:0000313" key="1">
    <source>
        <dbReference type="EMBL" id="KAI4343254.1"/>
    </source>
</evidence>
<proteinExistence type="predicted"/>